<keyword evidence="2" id="KW-1185">Reference proteome</keyword>
<sequence length="192" mass="21780">MKPLQHRIDQFLFNYGNTPTGVTEETPAQLFLSWKPRTRLSLLHPHIEQRMREKLERTRQSANRRRGAWRDFVEGEDVFVHGLRPGEAEWLSGKETRKFKHLGDKGRERAVVKPLPASAFCTFALGLAVALAVAFAASSQRKNRAQEGVGQFSAALFRCLVFFLVSFVIGSIEGLLLEAYEFHVLLDQVVDV</sequence>
<evidence type="ECO:0000313" key="2">
    <source>
        <dbReference type="Proteomes" id="UP000821845"/>
    </source>
</evidence>
<gene>
    <name evidence="1" type="ORF">HPB50_020311</name>
</gene>
<reference evidence="1" key="1">
    <citation type="submission" date="2020-05" db="EMBL/GenBank/DDBJ databases">
        <title>Large-scale comparative analyses of tick genomes elucidate their genetic diversity and vector capacities.</title>
        <authorList>
            <person name="Jia N."/>
            <person name="Wang J."/>
            <person name="Shi W."/>
            <person name="Du L."/>
            <person name="Sun Y."/>
            <person name="Zhan W."/>
            <person name="Jiang J."/>
            <person name="Wang Q."/>
            <person name="Zhang B."/>
            <person name="Ji P."/>
            <person name="Sakyi L.B."/>
            <person name="Cui X."/>
            <person name="Yuan T."/>
            <person name="Jiang B."/>
            <person name="Yang W."/>
            <person name="Lam T.T.-Y."/>
            <person name="Chang Q."/>
            <person name="Ding S."/>
            <person name="Wang X."/>
            <person name="Zhu J."/>
            <person name="Ruan X."/>
            <person name="Zhao L."/>
            <person name="Wei J."/>
            <person name="Que T."/>
            <person name="Du C."/>
            <person name="Cheng J."/>
            <person name="Dai P."/>
            <person name="Han X."/>
            <person name="Huang E."/>
            <person name="Gao Y."/>
            <person name="Liu J."/>
            <person name="Shao H."/>
            <person name="Ye R."/>
            <person name="Li L."/>
            <person name="Wei W."/>
            <person name="Wang X."/>
            <person name="Wang C."/>
            <person name="Yang T."/>
            <person name="Huo Q."/>
            <person name="Li W."/>
            <person name="Guo W."/>
            <person name="Chen H."/>
            <person name="Zhou L."/>
            <person name="Ni X."/>
            <person name="Tian J."/>
            <person name="Zhou Y."/>
            <person name="Sheng Y."/>
            <person name="Liu T."/>
            <person name="Pan Y."/>
            <person name="Xia L."/>
            <person name="Li J."/>
            <person name="Zhao F."/>
            <person name="Cao W."/>
        </authorList>
    </citation>
    <scope>NUCLEOTIDE SEQUENCE</scope>
    <source>
        <strain evidence="1">Hyas-2018</strain>
    </source>
</reference>
<comment type="caution">
    <text evidence="1">The sequence shown here is derived from an EMBL/GenBank/DDBJ whole genome shotgun (WGS) entry which is preliminary data.</text>
</comment>
<organism evidence="1 2">
    <name type="scientific">Hyalomma asiaticum</name>
    <name type="common">Tick</name>
    <dbReference type="NCBI Taxonomy" id="266040"/>
    <lineage>
        <taxon>Eukaryota</taxon>
        <taxon>Metazoa</taxon>
        <taxon>Ecdysozoa</taxon>
        <taxon>Arthropoda</taxon>
        <taxon>Chelicerata</taxon>
        <taxon>Arachnida</taxon>
        <taxon>Acari</taxon>
        <taxon>Parasitiformes</taxon>
        <taxon>Ixodida</taxon>
        <taxon>Ixodoidea</taxon>
        <taxon>Ixodidae</taxon>
        <taxon>Hyalomminae</taxon>
        <taxon>Hyalomma</taxon>
    </lineage>
</organism>
<dbReference type="EMBL" id="CM023489">
    <property type="protein sequence ID" value="KAH6922949.1"/>
    <property type="molecule type" value="Genomic_DNA"/>
</dbReference>
<evidence type="ECO:0000313" key="1">
    <source>
        <dbReference type="EMBL" id="KAH6922949.1"/>
    </source>
</evidence>
<name>A0ACB7RM49_HYAAI</name>
<proteinExistence type="predicted"/>
<accession>A0ACB7RM49</accession>
<dbReference type="Proteomes" id="UP000821845">
    <property type="component" value="Chromosome 9"/>
</dbReference>
<protein>
    <submittedName>
        <fullName evidence="1">Uncharacterized protein</fullName>
    </submittedName>
</protein>